<evidence type="ECO:0008006" key="4">
    <source>
        <dbReference type="Google" id="ProtNLM"/>
    </source>
</evidence>
<dbReference type="EMBL" id="FOPI01000019">
    <property type="protein sequence ID" value="SFG42225.1"/>
    <property type="molecule type" value="Genomic_DNA"/>
</dbReference>
<keyword evidence="1" id="KW-1133">Transmembrane helix</keyword>
<organism evidence="2 3">
    <name type="scientific">Ligilactobacillus ruminis DSM 20403 = NBRC 102161</name>
    <dbReference type="NCBI Taxonomy" id="1423798"/>
    <lineage>
        <taxon>Bacteria</taxon>
        <taxon>Bacillati</taxon>
        <taxon>Bacillota</taxon>
        <taxon>Bacilli</taxon>
        <taxon>Lactobacillales</taxon>
        <taxon>Lactobacillaceae</taxon>
        <taxon>Ligilactobacillus</taxon>
    </lineage>
</organism>
<proteinExistence type="predicted"/>
<name>A0A1I2RNF0_9LACO</name>
<dbReference type="AlphaFoldDB" id="A0A1I2RNF0"/>
<feature type="transmembrane region" description="Helical" evidence="1">
    <location>
        <begin position="129"/>
        <end position="152"/>
    </location>
</feature>
<gene>
    <name evidence="2" type="ORF">SAMN02910432_01300</name>
</gene>
<dbReference type="GeneID" id="29802390"/>
<feature type="transmembrane region" description="Helical" evidence="1">
    <location>
        <begin position="101"/>
        <end position="123"/>
    </location>
</feature>
<evidence type="ECO:0000313" key="2">
    <source>
        <dbReference type="EMBL" id="SFG42225.1"/>
    </source>
</evidence>
<accession>A0A1I2RNF0</accession>
<dbReference type="Proteomes" id="UP000182635">
    <property type="component" value="Unassembled WGS sequence"/>
</dbReference>
<dbReference type="RefSeq" id="WP_014074216.1">
    <property type="nucleotide sequence ID" value="NZ_AYYL01000012.1"/>
</dbReference>
<evidence type="ECO:0000256" key="1">
    <source>
        <dbReference type="SAM" id="Phobius"/>
    </source>
</evidence>
<feature type="transmembrane region" description="Helical" evidence="1">
    <location>
        <begin position="64"/>
        <end position="81"/>
    </location>
</feature>
<sequence length="216" mass="24426">MKVFGKLFSRNMKLMLGNVWRRELIMLVLCAIAVFQYSKIGQRPLLSDVMQGISDFRGNPYFPMSWFLIVIFNQVVIGDSFRKLILHDYPLVASISLGKYLFCSVLNLFSVGGANVLLLLVMTRHHSLHFAWTAVFCLLLFLACFAFLTLIFSPVICEGLVVVIAVLTIFADGMPFFDRLMFVRGTAILPGDVLAALLMLIIIAWCGFRIKQLDFI</sequence>
<evidence type="ECO:0000313" key="3">
    <source>
        <dbReference type="Proteomes" id="UP000182635"/>
    </source>
</evidence>
<keyword evidence="1" id="KW-0472">Membrane</keyword>
<feature type="transmembrane region" description="Helical" evidence="1">
    <location>
        <begin position="189"/>
        <end position="208"/>
    </location>
</feature>
<feature type="transmembrane region" description="Helical" evidence="1">
    <location>
        <begin position="159"/>
        <end position="177"/>
    </location>
</feature>
<reference evidence="3" key="1">
    <citation type="submission" date="2016-10" db="EMBL/GenBank/DDBJ databases">
        <authorList>
            <person name="Varghese N."/>
            <person name="Submissions S."/>
        </authorList>
    </citation>
    <scope>NUCLEOTIDE SEQUENCE [LARGE SCALE GENOMIC DNA]</scope>
    <source>
        <strain evidence="3">DSM 20403</strain>
    </source>
</reference>
<protein>
    <recommendedName>
        <fullName evidence="4">ABC-2 type transport system permease protein</fullName>
    </recommendedName>
</protein>
<keyword evidence="1" id="KW-0812">Transmembrane</keyword>